<dbReference type="GO" id="GO:0000981">
    <property type="term" value="F:DNA-binding transcription factor activity, RNA polymerase II-specific"/>
    <property type="evidence" value="ECO:0007669"/>
    <property type="project" value="InterPro"/>
</dbReference>
<evidence type="ECO:0000256" key="4">
    <source>
        <dbReference type="ARBA" id="ARBA00023015"/>
    </source>
</evidence>
<dbReference type="SMART" id="SM00066">
    <property type="entry name" value="GAL4"/>
    <property type="match status" value="1"/>
</dbReference>
<keyword evidence="3" id="KW-0862">Zinc</keyword>
<dbReference type="Pfam" id="PF00172">
    <property type="entry name" value="Zn_clus"/>
    <property type="match status" value="1"/>
</dbReference>
<accession>A0A1Q3ADH2</accession>
<dbReference type="SMART" id="SM00906">
    <property type="entry name" value="Fungal_trans"/>
    <property type="match status" value="1"/>
</dbReference>
<dbReference type="Pfam" id="PF04082">
    <property type="entry name" value="Fungal_trans"/>
    <property type="match status" value="1"/>
</dbReference>
<organism evidence="10 11">
    <name type="scientific">Zygosaccharomyces rouxii</name>
    <dbReference type="NCBI Taxonomy" id="4956"/>
    <lineage>
        <taxon>Eukaryota</taxon>
        <taxon>Fungi</taxon>
        <taxon>Dikarya</taxon>
        <taxon>Ascomycota</taxon>
        <taxon>Saccharomycotina</taxon>
        <taxon>Saccharomycetes</taxon>
        <taxon>Saccharomycetales</taxon>
        <taxon>Saccharomycetaceae</taxon>
        <taxon>Zygosaccharomyces</taxon>
    </lineage>
</organism>
<dbReference type="SUPFAM" id="SSF57701">
    <property type="entry name" value="Zn2/Cys6 DNA-binding domain"/>
    <property type="match status" value="1"/>
</dbReference>
<comment type="caution">
    <text evidence="10">The sequence shown here is derived from an EMBL/GenBank/DDBJ whole genome shotgun (WGS) entry which is preliminary data.</text>
</comment>
<keyword evidence="6" id="KW-0804">Transcription</keyword>
<feature type="region of interest" description="Disordered" evidence="8">
    <location>
        <begin position="43"/>
        <end position="75"/>
    </location>
</feature>
<dbReference type="InterPro" id="IPR001138">
    <property type="entry name" value="Zn2Cys6_DnaBD"/>
</dbReference>
<protein>
    <recommendedName>
        <fullName evidence="9">Zn(2)-C6 fungal-type domain-containing protein</fullName>
    </recommendedName>
</protein>
<gene>
    <name evidence="10" type="ORF">ZYGR_0AK01870</name>
</gene>
<name>A0A1Q3ADH2_ZYGRO</name>
<evidence type="ECO:0000313" key="11">
    <source>
        <dbReference type="Proteomes" id="UP000187013"/>
    </source>
</evidence>
<evidence type="ECO:0000256" key="8">
    <source>
        <dbReference type="SAM" id="MobiDB-lite"/>
    </source>
</evidence>
<dbReference type="CDD" id="cd00067">
    <property type="entry name" value="GAL4"/>
    <property type="match status" value="1"/>
</dbReference>
<dbReference type="InterPro" id="IPR051615">
    <property type="entry name" value="Transcr_Regulatory_Elem"/>
</dbReference>
<evidence type="ECO:0000259" key="9">
    <source>
        <dbReference type="PROSITE" id="PS50048"/>
    </source>
</evidence>
<dbReference type="PROSITE" id="PS00463">
    <property type="entry name" value="ZN2_CY6_FUNGAL_1"/>
    <property type="match status" value="1"/>
</dbReference>
<proteinExistence type="predicted"/>
<evidence type="ECO:0000256" key="1">
    <source>
        <dbReference type="ARBA" id="ARBA00004123"/>
    </source>
</evidence>
<evidence type="ECO:0000256" key="2">
    <source>
        <dbReference type="ARBA" id="ARBA00022723"/>
    </source>
</evidence>
<dbReference type="Proteomes" id="UP000187013">
    <property type="component" value="Unassembled WGS sequence"/>
</dbReference>
<dbReference type="GO" id="GO:0003677">
    <property type="term" value="F:DNA binding"/>
    <property type="evidence" value="ECO:0007669"/>
    <property type="project" value="UniProtKB-KW"/>
</dbReference>
<dbReference type="OrthoDB" id="2428527at2759"/>
<keyword evidence="4" id="KW-0805">Transcription regulation</keyword>
<feature type="domain" description="Zn(2)-C6 fungal-type" evidence="9">
    <location>
        <begin position="82"/>
        <end position="111"/>
    </location>
</feature>
<comment type="subcellular location">
    <subcellularLocation>
        <location evidence="1">Nucleus</location>
    </subcellularLocation>
</comment>
<dbReference type="InterPro" id="IPR036864">
    <property type="entry name" value="Zn2-C6_fun-type_DNA-bd_sf"/>
</dbReference>
<dbReference type="Gene3D" id="4.10.240.10">
    <property type="entry name" value="Zn(2)-C6 fungal-type DNA-binding domain"/>
    <property type="match status" value="1"/>
</dbReference>
<dbReference type="GO" id="GO:0005634">
    <property type="term" value="C:nucleus"/>
    <property type="evidence" value="ECO:0007669"/>
    <property type="project" value="UniProtKB-SubCell"/>
</dbReference>
<evidence type="ECO:0000256" key="3">
    <source>
        <dbReference type="ARBA" id="ARBA00022833"/>
    </source>
</evidence>
<sequence length="772" mass="87812">MCSIDFDLNNVVKQETLEDNAKTGDQQGYHQSLNLFSQHQPSLMQVPQHQPEPQLQAQSQFQSQPQQQQQQIQLPPGTKRLACSNCRRRRKKCDLNFPCGNCIKLKLTCNINGEDLRKKRYAASYVKSLESHIAYLENSFRDLVERACPEDSDLRKNLMLDDIVSGFMSAPSNSSNSKIFKSGPIAGREADPIVDEEANSMRALLEFAGTKRNAETPGLLTEPPEKKKKKTFHKGSLYPDDTKSKSFTNLAVAPAMMALGSSTSSTSSQNEISNMDKATSDERISDLNKTVIVRPSGDRLNQNSLNNDPKILKSLSNFYRWLYPGHFIFLHRESFLYGFFNHAKNNYRGSPYCSVELIYAMCAVGSRLSSDLQPMSEEYYEKSKTALLKLVFDDHSVARITTVQALFCLAFYELGKGDTQLAWYFSGLAIRVGYDMGFQLDPEVWITADDDIVTGRTKLTKSELRIRSRIYWGCFVADHLISLLLGRTASLSVSNSTIPESDELPEIEGVEDFRFASQHVLQVSLPLKNMIILSRIVQIFTTQIFIETLETKHKVAHLIRFNLKVFNWRQLLPDFLKWSKEKLRDHDISTDPTISYFWYLYYIVLLTFNKPFIEDCEESKTVVGELVDDVKMLFDGFRIKFGGFQKASLCQLYACLLAINSLIKLTCYADVGSVGAGTKFSSRPPHAPHCDHSPQCTRRLEQLGFFSNVFHYQMSPQFGLPKRLQEDAKYNSEQEKQTVNQVCNSSYIHDFTLSNEIDDMIKELFGLGDVLL</sequence>
<dbReference type="GO" id="GO:0008270">
    <property type="term" value="F:zinc ion binding"/>
    <property type="evidence" value="ECO:0007669"/>
    <property type="project" value="InterPro"/>
</dbReference>
<feature type="region of interest" description="Disordered" evidence="8">
    <location>
        <begin position="261"/>
        <end position="280"/>
    </location>
</feature>
<dbReference type="AlphaFoldDB" id="A0A1Q3ADH2"/>
<keyword evidence="2" id="KW-0479">Metal-binding</keyword>
<dbReference type="EMBL" id="BDGX01000037">
    <property type="protein sequence ID" value="GAV53685.1"/>
    <property type="molecule type" value="Genomic_DNA"/>
</dbReference>
<dbReference type="PANTHER" id="PTHR31313">
    <property type="entry name" value="TY1 ENHANCER ACTIVATOR"/>
    <property type="match status" value="1"/>
</dbReference>
<dbReference type="CDD" id="cd12148">
    <property type="entry name" value="fungal_TF_MHR"/>
    <property type="match status" value="1"/>
</dbReference>
<evidence type="ECO:0000256" key="7">
    <source>
        <dbReference type="ARBA" id="ARBA00023242"/>
    </source>
</evidence>
<reference evidence="10 11" key="1">
    <citation type="submission" date="2016-08" db="EMBL/GenBank/DDBJ databases">
        <title>Draft genome sequence of allopolyploid Zygosaccharomyces rouxii.</title>
        <authorList>
            <person name="Watanabe J."/>
            <person name="Uehara K."/>
            <person name="Mogi Y."/>
            <person name="Tsukioka Y."/>
        </authorList>
    </citation>
    <scope>NUCLEOTIDE SEQUENCE [LARGE SCALE GENOMIC DNA]</scope>
    <source>
        <strain evidence="10 11">NBRC 110957</strain>
    </source>
</reference>
<feature type="compositionally biased region" description="Low complexity" evidence="8">
    <location>
        <begin position="47"/>
        <end position="75"/>
    </location>
</feature>
<feature type="region of interest" description="Disordered" evidence="8">
    <location>
        <begin position="214"/>
        <end position="237"/>
    </location>
</feature>
<keyword evidence="5" id="KW-0238">DNA-binding</keyword>
<dbReference type="PANTHER" id="PTHR31313:SF81">
    <property type="entry name" value="TY1 ENHANCER ACTIVATOR"/>
    <property type="match status" value="1"/>
</dbReference>
<evidence type="ECO:0000256" key="5">
    <source>
        <dbReference type="ARBA" id="ARBA00023125"/>
    </source>
</evidence>
<dbReference type="InterPro" id="IPR007219">
    <property type="entry name" value="XnlR_reg_dom"/>
</dbReference>
<keyword evidence="7" id="KW-0539">Nucleus</keyword>
<evidence type="ECO:0000256" key="6">
    <source>
        <dbReference type="ARBA" id="ARBA00023163"/>
    </source>
</evidence>
<dbReference type="PROSITE" id="PS50048">
    <property type="entry name" value="ZN2_CY6_FUNGAL_2"/>
    <property type="match status" value="1"/>
</dbReference>
<evidence type="ECO:0000313" key="10">
    <source>
        <dbReference type="EMBL" id="GAV53685.1"/>
    </source>
</evidence>
<dbReference type="GO" id="GO:0006351">
    <property type="term" value="P:DNA-templated transcription"/>
    <property type="evidence" value="ECO:0007669"/>
    <property type="project" value="InterPro"/>
</dbReference>